<dbReference type="AlphaFoldDB" id="A0A1E7FS02"/>
<dbReference type="InterPro" id="IPR027417">
    <property type="entry name" value="P-loop_NTPase"/>
</dbReference>
<evidence type="ECO:0000256" key="1">
    <source>
        <dbReference type="ARBA" id="ARBA00004123"/>
    </source>
</evidence>
<evidence type="ECO:0000313" key="11">
    <source>
        <dbReference type="Proteomes" id="UP000095751"/>
    </source>
</evidence>
<dbReference type="EMBL" id="KV784354">
    <property type="protein sequence ID" value="OEU20918.1"/>
    <property type="molecule type" value="Genomic_DNA"/>
</dbReference>
<feature type="region of interest" description="Disordered" evidence="9">
    <location>
        <begin position="1"/>
        <end position="35"/>
    </location>
</feature>
<proteinExistence type="inferred from homology"/>
<feature type="region of interest" description="Disordered" evidence="9">
    <location>
        <begin position="171"/>
        <end position="198"/>
    </location>
</feature>
<accession>A0A1E7FS02</accession>
<dbReference type="Pfam" id="PF05625">
    <property type="entry name" value="PAXNEB"/>
    <property type="match status" value="1"/>
</dbReference>
<dbReference type="UniPathway" id="UPA00988"/>
<name>A0A1E7FS02_9STRA</name>
<evidence type="ECO:0000256" key="5">
    <source>
        <dbReference type="ARBA" id="ARBA00020265"/>
    </source>
</evidence>
<feature type="compositionally biased region" description="Low complexity" evidence="9">
    <location>
        <begin position="14"/>
        <end position="35"/>
    </location>
</feature>
<keyword evidence="11" id="KW-1185">Reference proteome</keyword>
<keyword evidence="6" id="KW-0963">Cytoplasm</keyword>
<dbReference type="GO" id="GO:0033588">
    <property type="term" value="C:elongator holoenzyme complex"/>
    <property type="evidence" value="ECO:0007669"/>
    <property type="project" value="InterPro"/>
</dbReference>
<dbReference type="Gene3D" id="3.40.50.300">
    <property type="entry name" value="P-loop containing nucleotide triphosphate hydrolases"/>
    <property type="match status" value="1"/>
</dbReference>
<evidence type="ECO:0000256" key="2">
    <source>
        <dbReference type="ARBA" id="ARBA00004496"/>
    </source>
</evidence>
<comment type="pathway">
    <text evidence="3">tRNA modification; 5-methoxycarbonylmethyl-2-thiouridine-tRNA biosynthesis.</text>
</comment>
<feature type="compositionally biased region" description="Basic residues" evidence="9">
    <location>
        <begin position="1"/>
        <end position="10"/>
    </location>
</feature>
<evidence type="ECO:0000256" key="6">
    <source>
        <dbReference type="ARBA" id="ARBA00022490"/>
    </source>
</evidence>
<organism evidence="10 11">
    <name type="scientific">Fragilariopsis cylindrus CCMP1102</name>
    <dbReference type="NCBI Taxonomy" id="635003"/>
    <lineage>
        <taxon>Eukaryota</taxon>
        <taxon>Sar</taxon>
        <taxon>Stramenopiles</taxon>
        <taxon>Ochrophyta</taxon>
        <taxon>Bacillariophyta</taxon>
        <taxon>Bacillariophyceae</taxon>
        <taxon>Bacillariophycidae</taxon>
        <taxon>Bacillariales</taxon>
        <taxon>Bacillariaceae</taxon>
        <taxon>Fragilariopsis</taxon>
    </lineage>
</organism>
<gene>
    <name evidence="10" type="ORF">FRACYDRAFT_259744</name>
</gene>
<sequence length="487" mass="53218">MPSAFRRKGAQTKSVSSTTSGISTSSSTSNTNSNTTTVSSLFRLRGVKPWQGGAYLTSSGLNDLDSIVGGGHVLGTSILLEEDRLWTRNLAITLVKYWCAEAISQDQHLVIPIFSKPPLSDAEKEDGINLSFLFNEDASISSEDDEVVSIDIREELGDILSSLPRNLHWDKQKKREEKAKKEQQQEEESNSNNNSGLASSLGAMAILEEEDEEEAEEKNADEGLEIAWQYKKSVQQERLAQSNTSASAMVNNNVFCHSYDLSGRMIDQTPLDIPSYIAQLPSSTIRTRTSNSQSKAYKLFYDLVELLKDKASLSARAGTDKAIRLLLHHPPIEALAIALPLLLAHIRKESLPVVIMICISPNDDVKSCIRLARSCDVVLATEGFASRKEYPPPPEFRHLQGVLKISKTTRKRSEIAASIYGFKRDRRKLHIPLLHIPPEDYAEGGGSVGSGGVRSGAGRPASEAPSKPKKTGMGCSSNSSGSSVLDF</sequence>
<dbReference type="GO" id="GO:0008023">
    <property type="term" value="C:transcription elongation factor complex"/>
    <property type="evidence" value="ECO:0007669"/>
    <property type="project" value="TreeGrafter"/>
</dbReference>
<comment type="subcellular location">
    <subcellularLocation>
        <location evidence="2">Cytoplasm</location>
    </subcellularLocation>
    <subcellularLocation>
        <location evidence="1">Nucleus</location>
    </subcellularLocation>
</comment>
<protein>
    <recommendedName>
        <fullName evidence="5">Elongator complex protein 4</fullName>
    </recommendedName>
</protein>
<comment type="similarity">
    <text evidence="4">Belongs to the ELP4 family.</text>
</comment>
<dbReference type="Proteomes" id="UP000095751">
    <property type="component" value="Unassembled WGS sequence"/>
</dbReference>
<evidence type="ECO:0000256" key="9">
    <source>
        <dbReference type="SAM" id="MobiDB-lite"/>
    </source>
</evidence>
<dbReference type="GO" id="GO:0005737">
    <property type="term" value="C:cytoplasm"/>
    <property type="evidence" value="ECO:0007669"/>
    <property type="project" value="UniProtKB-SubCell"/>
</dbReference>
<dbReference type="KEGG" id="fcy:FRACYDRAFT_259744"/>
<dbReference type="PANTHER" id="PTHR12896:SF1">
    <property type="entry name" value="ELONGATOR COMPLEX PROTEIN 4"/>
    <property type="match status" value="1"/>
</dbReference>
<keyword evidence="8" id="KW-0539">Nucleus</keyword>
<dbReference type="OrthoDB" id="289162at2759"/>
<evidence type="ECO:0000256" key="7">
    <source>
        <dbReference type="ARBA" id="ARBA00022694"/>
    </source>
</evidence>
<dbReference type="InterPro" id="IPR008728">
    <property type="entry name" value="Elongator_complex_protein_4"/>
</dbReference>
<feature type="compositionally biased region" description="Basic and acidic residues" evidence="9">
    <location>
        <begin position="171"/>
        <end position="184"/>
    </location>
</feature>
<evidence type="ECO:0000313" key="10">
    <source>
        <dbReference type="EMBL" id="OEU20918.1"/>
    </source>
</evidence>
<evidence type="ECO:0000256" key="4">
    <source>
        <dbReference type="ARBA" id="ARBA00007573"/>
    </source>
</evidence>
<feature type="region of interest" description="Disordered" evidence="9">
    <location>
        <begin position="440"/>
        <end position="487"/>
    </location>
</feature>
<reference evidence="10 11" key="1">
    <citation type="submission" date="2016-09" db="EMBL/GenBank/DDBJ databases">
        <title>Extensive genetic diversity and differential bi-allelic expression allows diatom success in the polar Southern Ocean.</title>
        <authorList>
            <consortium name="DOE Joint Genome Institute"/>
            <person name="Mock T."/>
            <person name="Otillar R.P."/>
            <person name="Strauss J."/>
            <person name="Dupont C."/>
            <person name="Frickenhaus S."/>
            <person name="Maumus F."/>
            <person name="Mcmullan M."/>
            <person name="Sanges R."/>
            <person name="Schmutz J."/>
            <person name="Toseland A."/>
            <person name="Valas R."/>
            <person name="Veluchamy A."/>
            <person name="Ward B.J."/>
            <person name="Allen A."/>
            <person name="Barry K."/>
            <person name="Falciatore A."/>
            <person name="Ferrante M."/>
            <person name="Fortunato A.E."/>
            <person name="Gloeckner G."/>
            <person name="Gruber A."/>
            <person name="Hipkin R."/>
            <person name="Janech M."/>
            <person name="Kroth P."/>
            <person name="Leese F."/>
            <person name="Lindquist E."/>
            <person name="Lyon B.R."/>
            <person name="Martin J."/>
            <person name="Mayer C."/>
            <person name="Parker M."/>
            <person name="Quesneville H."/>
            <person name="Raymond J."/>
            <person name="Uhlig C."/>
            <person name="Valentin K.U."/>
            <person name="Worden A.Z."/>
            <person name="Armbrust E.V."/>
            <person name="Bowler C."/>
            <person name="Green B."/>
            <person name="Moulton V."/>
            <person name="Van Oosterhout C."/>
            <person name="Grigoriev I."/>
        </authorList>
    </citation>
    <scope>NUCLEOTIDE SEQUENCE [LARGE SCALE GENOMIC DNA]</scope>
    <source>
        <strain evidence="10 11">CCMP1102</strain>
    </source>
</reference>
<evidence type="ECO:0000256" key="8">
    <source>
        <dbReference type="ARBA" id="ARBA00023242"/>
    </source>
</evidence>
<dbReference type="InParanoid" id="A0A1E7FS02"/>
<feature type="compositionally biased region" description="Gly residues" evidence="9">
    <location>
        <begin position="443"/>
        <end position="455"/>
    </location>
</feature>
<evidence type="ECO:0000256" key="3">
    <source>
        <dbReference type="ARBA" id="ARBA00005043"/>
    </source>
</evidence>
<dbReference type="GO" id="GO:0002098">
    <property type="term" value="P:tRNA wobble uridine modification"/>
    <property type="evidence" value="ECO:0007669"/>
    <property type="project" value="InterPro"/>
</dbReference>
<dbReference type="PANTHER" id="PTHR12896">
    <property type="entry name" value="PAX6 NEIGHBOR PROTEIN PAXNEB"/>
    <property type="match status" value="1"/>
</dbReference>
<keyword evidence="7" id="KW-0819">tRNA processing</keyword>
<feature type="compositionally biased region" description="Low complexity" evidence="9">
    <location>
        <begin position="476"/>
        <end position="487"/>
    </location>
</feature>